<dbReference type="Proteomes" id="UP000699975">
    <property type="component" value="Unassembled WGS sequence"/>
</dbReference>
<keyword evidence="3 5" id="KW-1133">Transmembrane helix</keyword>
<evidence type="ECO:0000256" key="2">
    <source>
        <dbReference type="ARBA" id="ARBA00022692"/>
    </source>
</evidence>
<evidence type="ECO:0000256" key="1">
    <source>
        <dbReference type="ARBA" id="ARBA00004141"/>
    </source>
</evidence>
<comment type="caution">
    <text evidence="7">The sequence shown here is derived from an EMBL/GenBank/DDBJ whole genome shotgun (WGS) entry which is preliminary data.</text>
</comment>
<feature type="transmembrane region" description="Helical" evidence="5">
    <location>
        <begin position="77"/>
        <end position="99"/>
    </location>
</feature>
<evidence type="ECO:0000259" key="6">
    <source>
        <dbReference type="Pfam" id="PF01292"/>
    </source>
</evidence>
<dbReference type="EMBL" id="JAGSPB010000002">
    <property type="protein sequence ID" value="MBV7266772.1"/>
    <property type="molecule type" value="Genomic_DNA"/>
</dbReference>
<dbReference type="InterPro" id="IPR051542">
    <property type="entry name" value="Hydrogenase_cytochrome"/>
</dbReference>
<evidence type="ECO:0000256" key="5">
    <source>
        <dbReference type="SAM" id="Phobius"/>
    </source>
</evidence>
<sequence length="227" mass="25712">MNQRHSLSVRLWHWINAAALIILFMSGLNISNAHRYLYWGDYGFDPADAWTSVMRFPGWSTLPQYYDLAAARDWHSLGAWLFSVPLLAMWIVMLVNGHFWRDIRASRKEWRIGSLRDEVAAHLRGKFGLLQSGYNGLQKIAYGVVYAVLLPMMIFTGLAISPGFEPAAPWLVDILGGRQSARSLHFIFAWAVFGFFVIHVAMVLLSHPLKRLAGMVTGGRDKESGFD</sequence>
<dbReference type="Pfam" id="PF01292">
    <property type="entry name" value="Ni_hydr_CYTB"/>
    <property type="match status" value="1"/>
</dbReference>
<protein>
    <submittedName>
        <fullName evidence="7">Cytochrome b/b6 domain-containing protein</fullName>
    </submittedName>
</protein>
<evidence type="ECO:0000256" key="3">
    <source>
        <dbReference type="ARBA" id="ARBA00022989"/>
    </source>
</evidence>
<feature type="transmembrane region" description="Helical" evidence="5">
    <location>
        <begin position="184"/>
        <end position="205"/>
    </location>
</feature>
<evidence type="ECO:0000256" key="4">
    <source>
        <dbReference type="ARBA" id="ARBA00023136"/>
    </source>
</evidence>
<proteinExistence type="predicted"/>
<feature type="domain" description="Cytochrome b561 bacterial/Ni-hydrogenase" evidence="6">
    <location>
        <begin position="4"/>
        <end position="218"/>
    </location>
</feature>
<feature type="transmembrane region" description="Helical" evidence="5">
    <location>
        <begin position="12"/>
        <end position="30"/>
    </location>
</feature>
<comment type="subcellular location">
    <subcellularLocation>
        <location evidence="1">Membrane</location>
        <topology evidence="1">Multi-pass membrane protein</topology>
    </subcellularLocation>
</comment>
<dbReference type="PANTHER" id="PTHR30485:SF1">
    <property type="entry name" value="CYTOCHROME YDHU-RELATED"/>
    <property type="match status" value="1"/>
</dbReference>
<dbReference type="InterPro" id="IPR011577">
    <property type="entry name" value="Cyt_b561_bac/Ni-Hgenase"/>
</dbReference>
<dbReference type="RefSeq" id="WP_218317319.1">
    <property type="nucleotide sequence ID" value="NZ_JAGSPB010000002.1"/>
</dbReference>
<feature type="transmembrane region" description="Helical" evidence="5">
    <location>
        <begin position="140"/>
        <end position="164"/>
    </location>
</feature>
<keyword evidence="8" id="KW-1185">Reference proteome</keyword>
<gene>
    <name evidence="7" type="ORF">KCG45_11325</name>
</gene>
<accession>A0ABS6SP37</accession>
<reference evidence="7 8" key="1">
    <citation type="submission" date="2021-04" db="EMBL/GenBank/DDBJ databases">
        <authorList>
            <person name="Pira H."/>
            <person name="Risdian C."/>
            <person name="Wink J."/>
        </authorList>
    </citation>
    <scope>NUCLEOTIDE SEQUENCE [LARGE SCALE GENOMIC DNA]</scope>
    <source>
        <strain evidence="7 8">WH131</strain>
    </source>
</reference>
<dbReference type="PANTHER" id="PTHR30485">
    <property type="entry name" value="NI/FE-HYDROGENASE 1 B-TYPE CYTOCHROME SUBUNIT"/>
    <property type="match status" value="1"/>
</dbReference>
<evidence type="ECO:0000313" key="7">
    <source>
        <dbReference type="EMBL" id="MBV7266772.1"/>
    </source>
</evidence>
<keyword evidence="2 5" id="KW-0812">Transmembrane</keyword>
<organism evidence="7 8">
    <name type="scientific">Erythrobacter ani</name>
    <dbReference type="NCBI Taxonomy" id="2827235"/>
    <lineage>
        <taxon>Bacteria</taxon>
        <taxon>Pseudomonadati</taxon>
        <taxon>Pseudomonadota</taxon>
        <taxon>Alphaproteobacteria</taxon>
        <taxon>Sphingomonadales</taxon>
        <taxon>Erythrobacteraceae</taxon>
        <taxon>Erythrobacter/Porphyrobacter group</taxon>
        <taxon>Erythrobacter</taxon>
    </lineage>
</organism>
<evidence type="ECO:0000313" key="8">
    <source>
        <dbReference type="Proteomes" id="UP000699975"/>
    </source>
</evidence>
<keyword evidence="4 5" id="KW-0472">Membrane</keyword>
<name>A0ABS6SP37_9SPHN</name>